<organism evidence="2 3">
    <name type="scientific">Pedobacter jamesrossensis</name>
    <dbReference type="NCBI Taxonomy" id="1908238"/>
    <lineage>
        <taxon>Bacteria</taxon>
        <taxon>Pseudomonadati</taxon>
        <taxon>Bacteroidota</taxon>
        <taxon>Sphingobacteriia</taxon>
        <taxon>Sphingobacteriales</taxon>
        <taxon>Sphingobacteriaceae</taxon>
        <taxon>Pedobacter</taxon>
    </lineage>
</organism>
<dbReference type="InterPro" id="IPR013783">
    <property type="entry name" value="Ig-like_fold"/>
</dbReference>
<dbReference type="PROSITE" id="PS51257">
    <property type="entry name" value="PROKAR_LIPOPROTEIN"/>
    <property type="match status" value="1"/>
</dbReference>
<dbReference type="CDD" id="cd00146">
    <property type="entry name" value="PKD"/>
    <property type="match status" value="1"/>
</dbReference>
<comment type="caution">
    <text evidence="2">The sequence shown here is derived from an EMBL/GenBank/DDBJ whole genome shotgun (WGS) entry which is preliminary data.</text>
</comment>
<dbReference type="EMBL" id="JBHSBY010000143">
    <property type="protein sequence ID" value="MFC4198823.1"/>
    <property type="molecule type" value="Genomic_DNA"/>
</dbReference>
<keyword evidence="3" id="KW-1185">Reference proteome</keyword>
<gene>
    <name evidence="2" type="ORF">ACFOUY_19105</name>
</gene>
<dbReference type="Pfam" id="PF18911">
    <property type="entry name" value="PKD_4"/>
    <property type="match status" value="1"/>
</dbReference>
<dbReference type="Pfam" id="PF08522">
    <property type="entry name" value="BT_3987-like_N"/>
    <property type="match status" value="1"/>
</dbReference>
<evidence type="ECO:0000313" key="3">
    <source>
        <dbReference type="Proteomes" id="UP001595792"/>
    </source>
</evidence>
<dbReference type="Gene3D" id="2.60.40.10">
    <property type="entry name" value="Immunoglobulins"/>
    <property type="match status" value="1"/>
</dbReference>
<sequence length="271" mass="28936">MKKIKFFNNVNIMLFSVLIAMLISSCKYQEVAEVSFAEQKIYLPAASVAALGIGGNGIYNINTLATPGQVFRYVINSSANKFNVPLGVYRSGTQRNGVVNVNITTPTDTVTKLISNNFLANTVLLPANRYTIEQSVTIPDGAEIAPFTISVDLPYLLSNLNTNHAIAVRVASPNVASNILYNNVVIVINPAFLIPTSQFTSIVNGKSVSFNNISTNGVNYSWNFGDGSQAVTTKSPSHVYTNSGTYTVTLTSIGALGATNQAISTNVVVVP</sequence>
<dbReference type="SUPFAM" id="SSF49299">
    <property type="entry name" value="PKD domain"/>
    <property type="match status" value="1"/>
</dbReference>
<dbReference type="InterPro" id="IPR022409">
    <property type="entry name" value="PKD/Chitinase_dom"/>
</dbReference>
<evidence type="ECO:0000259" key="1">
    <source>
        <dbReference type="PROSITE" id="PS50093"/>
    </source>
</evidence>
<dbReference type="RefSeq" id="WP_378962868.1">
    <property type="nucleotide sequence ID" value="NZ_JBHRXC010000001.1"/>
</dbReference>
<dbReference type="SMART" id="SM00089">
    <property type="entry name" value="PKD"/>
    <property type="match status" value="1"/>
</dbReference>
<feature type="domain" description="PKD" evidence="1">
    <location>
        <begin position="214"/>
        <end position="271"/>
    </location>
</feature>
<dbReference type="Gene3D" id="2.60.40.1740">
    <property type="entry name" value="hypothetical protein (bacova_03559)"/>
    <property type="match status" value="1"/>
</dbReference>
<name>A0ABV8NSH7_9SPHI</name>
<dbReference type="PROSITE" id="PS50093">
    <property type="entry name" value="PKD"/>
    <property type="match status" value="1"/>
</dbReference>
<accession>A0ABV8NSH7</accession>
<dbReference type="InterPro" id="IPR000601">
    <property type="entry name" value="PKD_dom"/>
</dbReference>
<reference evidence="3" key="1">
    <citation type="journal article" date="2019" name="Int. J. Syst. Evol. Microbiol.">
        <title>The Global Catalogue of Microorganisms (GCM) 10K type strain sequencing project: providing services to taxonomists for standard genome sequencing and annotation.</title>
        <authorList>
            <consortium name="The Broad Institute Genomics Platform"/>
            <consortium name="The Broad Institute Genome Sequencing Center for Infectious Disease"/>
            <person name="Wu L."/>
            <person name="Ma J."/>
        </authorList>
    </citation>
    <scope>NUCLEOTIDE SEQUENCE [LARGE SCALE GENOMIC DNA]</scope>
    <source>
        <strain evidence="3">CCM 8689</strain>
    </source>
</reference>
<dbReference type="InterPro" id="IPR013728">
    <property type="entry name" value="BT_3987-like_N"/>
</dbReference>
<protein>
    <submittedName>
        <fullName evidence="2">PKD domain-containing protein</fullName>
    </submittedName>
</protein>
<proteinExistence type="predicted"/>
<dbReference type="InterPro" id="IPR035986">
    <property type="entry name" value="PKD_dom_sf"/>
</dbReference>
<evidence type="ECO:0000313" key="2">
    <source>
        <dbReference type="EMBL" id="MFC4198823.1"/>
    </source>
</evidence>
<dbReference type="Proteomes" id="UP001595792">
    <property type="component" value="Unassembled WGS sequence"/>
</dbReference>